<dbReference type="Pfam" id="PF12704">
    <property type="entry name" value="MacB_PCD"/>
    <property type="match status" value="1"/>
</dbReference>
<dbReference type="EMBL" id="CP011947">
    <property type="protein sequence ID" value="AKU07070.1"/>
    <property type="molecule type" value="Genomic_DNA"/>
</dbReference>
<comment type="similarity">
    <text evidence="6">Belongs to the ABC-4 integral membrane protein family.</text>
</comment>
<evidence type="ECO:0000256" key="3">
    <source>
        <dbReference type="ARBA" id="ARBA00022692"/>
    </source>
</evidence>
<feature type="domain" description="ABC3 transporter permease C-terminal" evidence="8">
    <location>
        <begin position="258"/>
        <end position="373"/>
    </location>
</feature>
<reference evidence="12" key="1">
    <citation type="journal article" date="2015" name="J. Biotechnol.">
        <title>Complete genome sequence of Haloferax gibbonsii strain ARA6, a potential producer of polyhydroxyalkanoates and halocins isolated from Araruama, Rio de Janeiro, Brasil.</title>
        <authorList>
            <person name="Pinto L.H."/>
            <person name="D'Alincourt Carvalho-Assef A.P."/>
            <person name="Vieira R.P."/>
            <person name="Clementino M.M."/>
            <person name="Albano R.M."/>
        </authorList>
    </citation>
    <scope>NUCLEOTIDE SEQUENCE [LARGE SCALE GENOMIC DNA]</scope>
    <source>
        <strain evidence="12">ARA6</strain>
    </source>
</reference>
<dbReference type="KEGG" id="hgi:ABY42_04675"/>
<evidence type="ECO:0000313" key="11">
    <source>
        <dbReference type="EMBL" id="QOS11130.1"/>
    </source>
</evidence>
<name>A0A0K1IRW9_HALGI</name>
<feature type="transmembrane region" description="Helical" evidence="7">
    <location>
        <begin position="308"/>
        <end position="333"/>
    </location>
</feature>
<sequence>MSVLDDLFRRVPALLMARRNLSRNRIRSGLAVLGIIIGVLAIASLGMFGTTLRTGASQQLGDIGNEISVSPNFQEGIEELTERDVDEIRRAVTDGAVVPVRSESKLVSRGDRQTVTTVYGMEDPGALYEAEEGRIPDRLRQGALVGSGTAGLLDIEPGNTISVDGRTYRVSAVLAEQGGISLVSPNNAVIVPVEDVNGTGYSQVVVSADSGQAANESAVAIREALNEREERVSVFELQSITAGINEFFGILNAFLIGIGSISLVVAGVSILNVMLMSTIERRQEIGVLRAVGVQRGDVIRMILAEAGLLGVAGGVIGAILAVGAGVALNAFVLNDPLATFQVANLLYIVLAVGFGVGTSVLSGLYPAWKAANERPVEALRK</sequence>
<feature type="domain" description="MacB-like periplasmic core" evidence="9">
    <location>
        <begin position="28"/>
        <end position="223"/>
    </location>
</feature>
<accession>A0A0K1IRW9</accession>
<evidence type="ECO:0000256" key="5">
    <source>
        <dbReference type="ARBA" id="ARBA00023136"/>
    </source>
</evidence>
<evidence type="ECO:0000256" key="7">
    <source>
        <dbReference type="SAM" id="Phobius"/>
    </source>
</evidence>
<evidence type="ECO:0000256" key="1">
    <source>
        <dbReference type="ARBA" id="ARBA00004651"/>
    </source>
</evidence>
<keyword evidence="3 7" id="KW-0812">Transmembrane</keyword>
<dbReference type="Proteomes" id="UP000066124">
    <property type="component" value="Chromosome"/>
</dbReference>
<dbReference type="InterPro" id="IPR003838">
    <property type="entry name" value="ABC3_permease_C"/>
</dbReference>
<dbReference type="PATRIC" id="fig|35746.4.peg.994"/>
<gene>
    <name evidence="10" type="ORF">ABY42_04675</name>
    <name evidence="11" type="ORF">HfgLR_04930</name>
</gene>
<dbReference type="AlphaFoldDB" id="A0A0K1IRW9"/>
<dbReference type="GO" id="GO:0022857">
    <property type="term" value="F:transmembrane transporter activity"/>
    <property type="evidence" value="ECO:0007669"/>
    <property type="project" value="TreeGrafter"/>
</dbReference>
<organism evidence="10 12">
    <name type="scientific">Haloferax gibbonsii</name>
    <dbReference type="NCBI Taxonomy" id="35746"/>
    <lineage>
        <taxon>Archaea</taxon>
        <taxon>Methanobacteriati</taxon>
        <taxon>Methanobacteriota</taxon>
        <taxon>Stenosarchaea group</taxon>
        <taxon>Halobacteria</taxon>
        <taxon>Halobacteriales</taxon>
        <taxon>Haloferacaceae</taxon>
        <taxon>Haloferax</taxon>
    </lineage>
</organism>
<feature type="transmembrane region" description="Helical" evidence="7">
    <location>
        <begin position="345"/>
        <end position="365"/>
    </location>
</feature>
<feature type="transmembrane region" description="Helical" evidence="7">
    <location>
        <begin position="247"/>
        <end position="275"/>
    </location>
</feature>
<dbReference type="RefSeq" id="WP_004977653.1">
    <property type="nucleotide sequence ID" value="NZ_CP011947.1"/>
</dbReference>
<dbReference type="PANTHER" id="PTHR30572">
    <property type="entry name" value="MEMBRANE COMPONENT OF TRANSPORTER-RELATED"/>
    <property type="match status" value="1"/>
</dbReference>
<dbReference type="InterPro" id="IPR025857">
    <property type="entry name" value="MacB_PCD"/>
</dbReference>
<dbReference type="GeneID" id="59458644"/>
<dbReference type="GO" id="GO:0005886">
    <property type="term" value="C:plasma membrane"/>
    <property type="evidence" value="ECO:0007669"/>
    <property type="project" value="UniProtKB-SubCell"/>
</dbReference>
<dbReference type="InterPro" id="IPR050250">
    <property type="entry name" value="Macrolide_Exporter_MacB"/>
</dbReference>
<evidence type="ECO:0000313" key="10">
    <source>
        <dbReference type="EMBL" id="AKU07070.1"/>
    </source>
</evidence>
<evidence type="ECO:0000259" key="8">
    <source>
        <dbReference type="Pfam" id="PF02687"/>
    </source>
</evidence>
<dbReference type="Pfam" id="PF02687">
    <property type="entry name" value="FtsX"/>
    <property type="match status" value="1"/>
</dbReference>
<comment type="subcellular location">
    <subcellularLocation>
        <location evidence="1">Cell membrane</location>
        <topology evidence="1">Multi-pass membrane protein</topology>
    </subcellularLocation>
</comment>
<proteinExistence type="inferred from homology"/>
<keyword evidence="2" id="KW-1003">Cell membrane</keyword>
<evidence type="ECO:0000256" key="2">
    <source>
        <dbReference type="ARBA" id="ARBA00022475"/>
    </source>
</evidence>
<evidence type="ECO:0000259" key="9">
    <source>
        <dbReference type="Pfam" id="PF12704"/>
    </source>
</evidence>
<feature type="transmembrane region" description="Helical" evidence="7">
    <location>
        <begin position="28"/>
        <end position="49"/>
    </location>
</feature>
<evidence type="ECO:0000256" key="4">
    <source>
        <dbReference type="ARBA" id="ARBA00022989"/>
    </source>
</evidence>
<dbReference type="Proteomes" id="UP000663064">
    <property type="component" value="Chromosome"/>
</dbReference>
<keyword evidence="5 7" id="KW-0472">Membrane</keyword>
<reference evidence="10" key="2">
    <citation type="submission" date="2015-06" db="EMBL/GenBank/DDBJ databases">
        <authorList>
            <person name="Hoefler B.C."/>
            <person name="Straight P.D."/>
        </authorList>
    </citation>
    <scope>NUCLEOTIDE SEQUENCE [LARGE SCALE GENOMIC DNA]</scope>
    <source>
        <strain evidence="10">ARA6</strain>
    </source>
</reference>
<evidence type="ECO:0000313" key="12">
    <source>
        <dbReference type="Proteomes" id="UP000066124"/>
    </source>
</evidence>
<reference evidence="11" key="3">
    <citation type="journal article" date="2021" name="Front. Microbiol.">
        <title>Cellular and Genomic Properties of Haloferax gibbonsii LR2-5, the Host of Euryarchaeal Virus HFTV1.</title>
        <authorList>
            <person name="Tittes C."/>
            <person name="Schwarzer S."/>
            <person name="Pfeiffer F."/>
            <person name="Dyall-Smith M."/>
            <person name="Rodriguez-Franco M."/>
            <person name="Oksanen H.M."/>
            <person name="Quax T.E.F."/>
        </authorList>
    </citation>
    <scope>NUCLEOTIDE SEQUENCE</scope>
    <source>
        <strain evidence="11">LR2-5</strain>
    </source>
</reference>
<dbReference type="PANTHER" id="PTHR30572:SF4">
    <property type="entry name" value="ABC TRANSPORTER PERMEASE YTRF"/>
    <property type="match status" value="1"/>
</dbReference>
<evidence type="ECO:0000256" key="6">
    <source>
        <dbReference type="ARBA" id="ARBA00038076"/>
    </source>
</evidence>
<dbReference type="EMBL" id="CP063205">
    <property type="protein sequence ID" value="QOS11130.1"/>
    <property type="molecule type" value="Genomic_DNA"/>
</dbReference>
<keyword evidence="4 7" id="KW-1133">Transmembrane helix</keyword>
<protein>
    <submittedName>
        <fullName evidence="10">ABC transporter substrate-binding protein</fullName>
    </submittedName>
    <submittedName>
        <fullName evidence="11">ABC-type transport system permease protein (Probable substrate macrolides)</fullName>
    </submittedName>
</protein>